<accession>A0A7T8KCX7</accession>
<dbReference type="EMBL" id="CP045893">
    <property type="protein sequence ID" value="QQP53605.1"/>
    <property type="molecule type" value="Genomic_DNA"/>
</dbReference>
<dbReference type="AlphaFoldDB" id="A0A7T8KCX7"/>
<evidence type="ECO:0000313" key="2">
    <source>
        <dbReference type="Proteomes" id="UP000595437"/>
    </source>
</evidence>
<evidence type="ECO:0000313" key="1">
    <source>
        <dbReference type="EMBL" id="QQP53605.1"/>
    </source>
</evidence>
<sequence length="98" mass="10503">MCFNKTVHKLIRLIWYKIGSQSICPCSGRKRCGPLARQTATRWTTACGHLGEGIQQACSQQCSLAEGLHCGGSGKHEQGAPCQCLHEVPVQAGGGHRS</sequence>
<reference evidence="2" key="1">
    <citation type="submission" date="2021-01" db="EMBL/GenBank/DDBJ databases">
        <title>Caligus Genome Assembly.</title>
        <authorList>
            <person name="Gallardo-Escarate C."/>
        </authorList>
    </citation>
    <scope>NUCLEOTIDE SEQUENCE [LARGE SCALE GENOMIC DNA]</scope>
</reference>
<proteinExistence type="predicted"/>
<name>A0A7T8KCX7_CALRO</name>
<gene>
    <name evidence="1" type="ORF">FKW44_006136</name>
</gene>
<protein>
    <submittedName>
        <fullName evidence="1">Transposable element tcb1 transposase</fullName>
    </submittedName>
</protein>
<dbReference type="Proteomes" id="UP000595437">
    <property type="component" value="Chromosome 4"/>
</dbReference>
<keyword evidence="2" id="KW-1185">Reference proteome</keyword>
<organism evidence="1 2">
    <name type="scientific">Caligus rogercresseyi</name>
    <name type="common">Sea louse</name>
    <dbReference type="NCBI Taxonomy" id="217165"/>
    <lineage>
        <taxon>Eukaryota</taxon>
        <taxon>Metazoa</taxon>
        <taxon>Ecdysozoa</taxon>
        <taxon>Arthropoda</taxon>
        <taxon>Crustacea</taxon>
        <taxon>Multicrustacea</taxon>
        <taxon>Hexanauplia</taxon>
        <taxon>Copepoda</taxon>
        <taxon>Siphonostomatoida</taxon>
        <taxon>Caligidae</taxon>
        <taxon>Caligus</taxon>
    </lineage>
</organism>